<protein>
    <submittedName>
        <fullName evidence="1">Uncharacterized protein</fullName>
    </submittedName>
</protein>
<accession>A0A7Z1S4E7</accession>
<comment type="caution">
    <text evidence="1">The sequence shown here is derived from an EMBL/GenBank/DDBJ whole genome shotgun (WGS) entry which is preliminary data.</text>
</comment>
<organism evidence="1">
    <name type="scientific">Vibrio cyclitrophicus</name>
    <dbReference type="NCBI Taxonomy" id="47951"/>
    <lineage>
        <taxon>Bacteria</taxon>
        <taxon>Pseudomonadati</taxon>
        <taxon>Pseudomonadota</taxon>
        <taxon>Gammaproteobacteria</taxon>
        <taxon>Vibrionales</taxon>
        <taxon>Vibrionaceae</taxon>
        <taxon>Vibrio</taxon>
    </lineage>
</organism>
<sequence length="105" mass="12156">MDSYSNPFTRALLKNDEIKRDVIRKQVHSACMRHGLITQIDIDTNSEQAAWVDDIIIKHLICDGLLKQLIFKNAEANDTCELLKTIVRDIVKRLLDTPLPFPKRR</sequence>
<dbReference type="EMBL" id="MDBS01000015">
    <property type="protein sequence ID" value="PMP32099.1"/>
    <property type="molecule type" value="Genomic_DNA"/>
</dbReference>
<reference evidence="1" key="2">
    <citation type="journal article" date="2018" name="Nature">
        <title>A major lineage of non-tailed dsDNA viruses as unrecognized killers of marine bacteria.</title>
        <authorList>
            <person name="Kauffman K.M."/>
            <person name="Hussain F.A."/>
            <person name="Yang J."/>
            <person name="Arevalo P."/>
            <person name="Brown J.M."/>
            <person name="Chang W.K."/>
            <person name="VanInsberghe D."/>
            <person name="Elsherbini J."/>
            <person name="Sharma R.S."/>
            <person name="Cutler M.B."/>
            <person name="Kelly L."/>
            <person name="Polz M.F."/>
        </authorList>
    </citation>
    <scope>NUCLEOTIDE SEQUENCE</scope>
    <source>
        <strain evidence="1">10N.222.46.E12</strain>
    </source>
</reference>
<reference evidence="1" key="1">
    <citation type="submission" date="2016-07" db="EMBL/GenBank/DDBJ databases">
        <authorList>
            <person name="Kauffman K."/>
            <person name="Arevalo P."/>
            <person name="Polz M.F."/>
        </authorList>
    </citation>
    <scope>NUCLEOTIDE SEQUENCE</scope>
    <source>
        <strain evidence="1">10N.222.46.E12</strain>
    </source>
</reference>
<dbReference type="RefSeq" id="WP_154723996.1">
    <property type="nucleotide sequence ID" value="NZ_CP170589.1"/>
</dbReference>
<dbReference type="AlphaFoldDB" id="A0A7Z1S4E7"/>
<evidence type="ECO:0000313" key="1">
    <source>
        <dbReference type="EMBL" id="PMP32099.1"/>
    </source>
</evidence>
<name>A0A7Z1S4E7_9VIBR</name>
<proteinExistence type="predicted"/>
<gene>
    <name evidence="1" type="ORF">BCS90_10100</name>
</gene>